<dbReference type="Gene3D" id="3.30.565.10">
    <property type="entry name" value="Histidine kinase-like ATPase, C-terminal domain"/>
    <property type="match status" value="1"/>
</dbReference>
<gene>
    <name evidence="3" type="ORF">SXIM_42020</name>
</gene>
<dbReference type="EMBL" id="CP009922">
    <property type="protein sequence ID" value="AKG45586.1"/>
    <property type="molecule type" value="Genomic_DNA"/>
</dbReference>
<dbReference type="Pfam" id="PF13581">
    <property type="entry name" value="HATPase_c_2"/>
    <property type="match status" value="1"/>
</dbReference>
<dbReference type="STRING" id="408015.SXIM_42020"/>
<dbReference type="HOGENOM" id="CLU_090336_14_0_11"/>
<sequence>MTAAAAAPPPPDPSLVLRQDRLDYTPVPGSVRLARRRAARLVGEWGCPRLAGDAALVVCEMASNALLHARVPGRMFRVHLMLLPAVLRVEVTDALGERLPVQRPVVGEPTCGRGLLLIAALAARWGVTPLVIGKTVWAEFDLKEEEGRGHVVQPA</sequence>
<keyword evidence="1" id="KW-0808">Transferase</keyword>
<dbReference type="PANTHER" id="PTHR35526">
    <property type="entry name" value="ANTI-SIGMA-F FACTOR RSBW-RELATED"/>
    <property type="match status" value="1"/>
</dbReference>
<dbReference type="KEGG" id="sxi:SXIM_42020"/>
<name>A0A0F7CQ08_9ACTN</name>
<organism evidence="3 4">
    <name type="scientific">Streptomyces xiamenensis</name>
    <dbReference type="NCBI Taxonomy" id="408015"/>
    <lineage>
        <taxon>Bacteria</taxon>
        <taxon>Bacillati</taxon>
        <taxon>Actinomycetota</taxon>
        <taxon>Actinomycetes</taxon>
        <taxon>Kitasatosporales</taxon>
        <taxon>Streptomycetaceae</taxon>
        <taxon>Streptomyces</taxon>
    </lineage>
</organism>
<protein>
    <submittedName>
        <fullName evidence="3">Regulatory protein</fullName>
    </submittedName>
</protein>
<dbReference type="CDD" id="cd16936">
    <property type="entry name" value="HATPase_RsbW-like"/>
    <property type="match status" value="1"/>
</dbReference>
<evidence type="ECO:0000259" key="2">
    <source>
        <dbReference type="Pfam" id="PF13581"/>
    </source>
</evidence>
<dbReference type="InterPro" id="IPR036890">
    <property type="entry name" value="HATPase_C_sf"/>
</dbReference>
<evidence type="ECO:0000313" key="3">
    <source>
        <dbReference type="EMBL" id="AKG45586.1"/>
    </source>
</evidence>
<keyword evidence="1" id="KW-0723">Serine/threonine-protein kinase</keyword>
<feature type="domain" description="Histidine kinase/HSP90-like ATPase" evidence="2">
    <location>
        <begin position="28"/>
        <end position="125"/>
    </location>
</feature>
<proteinExistence type="predicted"/>
<dbReference type="PANTHER" id="PTHR35526:SF3">
    <property type="entry name" value="ANTI-SIGMA-F FACTOR RSBW"/>
    <property type="match status" value="1"/>
</dbReference>
<reference evidence="3" key="1">
    <citation type="submission" date="2019-08" db="EMBL/GenBank/DDBJ databases">
        <title>Complete genome sequence of a mangrove-derived Streptomyces xiamenensis.</title>
        <authorList>
            <person name="Xu J."/>
        </authorList>
    </citation>
    <scope>NUCLEOTIDE SEQUENCE</scope>
    <source>
        <strain evidence="3">318</strain>
    </source>
</reference>
<keyword evidence="4" id="KW-1185">Reference proteome</keyword>
<dbReference type="AlphaFoldDB" id="A0A0F7CQ08"/>
<keyword evidence="1" id="KW-0418">Kinase</keyword>
<evidence type="ECO:0000256" key="1">
    <source>
        <dbReference type="ARBA" id="ARBA00022527"/>
    </source>
</evidence>
<evidence type="ECO:0000313" key="4">
    <source>
        <dbReference type="Proteomes" id="UP000034034"/>
    </source>
</evidence>
<dbReference type="Proteomes" id="UP000034034">
    <property type="component" value="Chromosome"/>
</dbReference>
<dbReference type="InterPro" id="IPR003594">
    <property type="entry name" value="HATPase_dom"/>
</dbReference>
<dbReference type="GO" id="GO:0004674">
    <property type="term" value="F:protein serine/threonine kinase activity"/>
    <property type="evidence" value="ECO:0007669"/>
    <property type="project" value="UniProtKB-KW"/>
</dbReference>
<dbReference type="RefSeq" id="WP_046724860.1">
    <property type="nucleotide sequence ID" value="NZ_CP009922.3"/>
</dbReference>
<dbReference type="PATRIC" id="fig|408015.6.peg.4255"/>
<accession>A0A0F7CQ08</accession>
<dbReference type="InterPro" id="IPR050267">
    <property type="entry name" value="Anti-sigma-factor_SerPK"/>
</dbReference>